<sequence length="92" mass="9968">MGNTFGCYKINKLDAVTLSPTSDGTDPFTNFELSDKEYAESANKSARESDKPYLTAGKQEIVIASKTKSPVDQMAPLDSDEGVTFDEESGHV</sequence>
<dbReference type="Proteomes" id="UP001157938">
    <property type="component" value="Unassembled WGS sequence"/>
</dbReference>
<dbReference type="EMBL" id="CAKLBC010000958">
    <property type="protein sequence ID" value="CAH0489035.1"/>
    <property type="molecule type" value="Genomic_DNA"/>
</dbReference>
<reference evidence="3" key="2">
    <citation type="submission" date="2022-12" db="EMBL/GenBank/DDBJ databases">
        <authorList>
            <person name="Webb A."/>
        </authorList>
    </citation>
    <scope>NUCLEOTIDE SEQUENCE</scope>
    <source>
        <strain evidence="3">Pf2</strain>
    </source>
</reference>
<organism evidence="3 5">
    <name type="scientific">Peronospora farinosa</name>
    <dbReference type="NCBI Taxonomy" id="134698"/>
    <lineage>
        <taxon>Eukaryota</taxon>
        <taxon>Sar</taxon>
        <taxon>Stramenopiles</taxon>
        <taxon>Oomycota</taxon>
        <taxon>Peronosporomycetes</taxon>
        <taxon>Peronosporales</taxon>
        <taxon>Peronosporaceae</taxon>
        <taxon>Peronospora</taxon>
    </lineage>
</organism>
<protein>
    <submittedName>
        <fullName evidence="3">Uncharacterized protein</fullName>
    </submittedName>
</protein>
<evidence type="ECO:0000313" key="5">
    <source>
        <dbReference type="Proteomes" id="UP001159659"/>
    </source>
</evidence>
<feature type="compositionally biased region" description="Acidic residues" evidence="1">
    <location>
        <begin position="78"/>
        <end position="92"/>
    </location>
</feature>
<gene>
    <name evidence="2" type="ORF">PFR001_LOCUS4480</name>
    <name evidence="3" type="ORF">PFR002_LOCUS8145</name>
</gene>
<comment type="caution">
    <text evidence="3">The sequence shown here is derived from an EMBL/GenBank/DDBJ whole genome shotgun (WGS) entry which is preliminary data.</text>
</comment>
<dbReference type="Proteomes" id="UP001159659">
    <property type="component" value="Unassembled WGS sequence"/>
</dbReference>
<evidence type="ECO:0000256" key="1">
    <source>
        <dbReference type="SAM" id="MobiDB-lite"/>
    </source>
</evidence>
<reference evidence="2 4" key="1">
    <citation type="submission" date="2021-11" db="EMBL/GenBank/DDBJ databases">
        <authorList>
            <person name="Islam A."/>
            <person name="Islam S."/>
            <person name="Flora M.S."/>
            <person name="Rahman M."/>
            <person name="Ziaur R.M."/>
            <person name="Epstein J.H."/>
            <person name="Hassan M."/>
            <person name="Klassen M."/>
            <person name="Woodard K."/>
            <person name="Webb A."/>
            <person name="Webby R.J."/>
            <person name="El Zowalaty M.E."/>
        </authorList>
    </citation>
    <scope>NUCLEOTIDE SEQUENCE [LARGE SCALE GENOMIC DNA]</scope>
    <source>
        <strain evidence="2">Pf1</strain>
    </source>
</reference>
<dbReference type="AlphaFoldDB" id="A0AAV0UI19"/>
<keyword evidence="4" id="KW-1185">Reference proteome</keyword>
<dbReference type="EMBL" id="CANTFK010000981">
    <property type="protein sequence ID" value="CAI5736651.1"/>
    <property type="molecule type" value="Genomic_DNA"/>
</dbReference>
<feature type="region of interest" description="Disordered" evidence="1">
    <location>
        <begin position="66"/>
        <end position="92"/>
    </location>
</feature>
<evidence type="ECO:0000313" key="2">
    <source>
        <dbReference type="EMBL" id="CAH0489035.1"/>
    </source>
</evidence>
<evidence type="ECO:0000313" key="3">
    <source>
        <dbReference type="EMBL" id="CAI5736651.1"/>
    </source>
</evidence>
<name>A0AAV0UI19_9STRA</name>
<proteinExistence type="predicted"/>
<accession>A0AAV0UI19</accession>
<evidence type="ECO:0000313" key="4">
    <source>
        <dbReference type="Proteomes" id="UP001157938"/>
    </source>
</evidence>